<evidence type="ECO:0000256" key="3">
    <source>
        <dbReference type="ARBA" id="ARBA00022723"/>
    </source>
</evidence>
<keyword evidence="2" id="KW-0678">Repressor</keyword>
<dbReference type="STRING" id="101127.A0A1X2GAN7"/>
<keyword evidence="6" id="KW-0862">Zinc</keyword>
<dbReference type="GO" id="GO:0000122">
    <property type="term" value="P:negative regulation of transcription by RNA polymerase II"/>
    <property type="evidence" value="ECO:0007669"/>
    <property type="project" value="UniProtKB-ARBA"/>
</dbReference>
<dbReference type="InterPro" id="IPR036236">
    <property type="entry name" value="Znf_C2H2_sf"/>
</dbReference>
<dbReference type="PANTHER" id="PTHR14003">
    <property type="entry name" value="TRANSCRIPTIONAL REPRESSOR PROTEIN YY"/>
    <property type="match status" value="1"/>
</dbReference>
<feature type="compositionally biased region" description="Polar residues" evidence="9">
    <location>
        <begin position="246"/>
        <end position="255"/>
    </location>
</feature>
<dbReference type="Proteomes" id="UP000242146">
    <property type="component" value="Unassembled WGS sequence"/>
</dbReference>
<sequence>MDPFSVTDASGRQISLLNDRGAVEAPSSPDNATTWLPPVIHTNADQQQQIQQQPSPPSTSTKRKYHCTEPGCNKSFTTSGHLARHNRIHTGEKNFPCLYPGCQSRFSRQDNMMQHYRTHMSPKSRRTPNNKRPLEDSHPRPRLHAHHRIRSDPYQVEPPLTIDQHLSNYHRSLVVHPVSATPIDHPLRPSSMPPTLLAANATSPPSHTSTLTPLMAIASSPSSSVISSNKSPSLGSVASANFLPSARSTSPAVGNSSIHSPSPSVTPPPSLAPMPTFGNSQYPVSTSTPPPPPTIMQHRATEFPNDHFGPMPVPAAPAPPRPPVLTSGSPPAVHSSLKTNTLAMPSFYQHKPLAFPPSDAGHPSPFHCTLLHPPPALDSDTIASIPLPTQPARTVPPDSIKEQDSSDNTAGKQDDSLLQLAHIVSTFG</sequence>
<feature type="region of interest" description="Disordered" evidence="9">
    <location>
        <begin position="118"/>
        <end position="147"/>
    </location>
</feature>
<evidence type="ECO:0000256" key="4">
    <source>
        <dbReference type="ARBA" id="ARBA00022737"/>
    </source>
</evidence>
<evidence type="ECO:0000256" key="2">
    <source>
        <dbReference type="ARBA" id="ARBA00022491"/>
    </source>
</evidence>
<comment type="caution">
    <text evidence="11">The sequence shown here is derived from an EMBL/GenBank/DDBJ whole genome shotgun (WGS) entry which is preliminary data.</text>
</comment>
<dbReference type="Pfam" id="PF00096">
    <property type="entry name" value="zf-C2H2"/>
    <property type="match status" value="1"/>
</dbReference>
<keyword evidence="12" id="KW-1185">Reference proteome</keyword>
<dbReference type="GO" id="GO:0031519">
    <property type="term" value="C:PcG protein complex"/>
    <property type="evidence" value="ECO:0007669"/>
    <property type="project" value="TreeGrafter"/>
</dbReference>
<dbReference type="InterPro" id="IPR013087">
    <property type="entry name" value="Znf_C2H2_type"/>
</dbReference>
<organism evidence="11 12">
    <name type="scientific">Hesseltinella vesiculosa</name>
    <dbReference type="NCBI Taxonomy" id="101127"/>
    <lineage>
        <taxon>Eukaryota</taxon>
        <taxon>Fungi</taxon>
        <taxon>Fungi incertae sedis</taxon>
        <taxon>Mucoromycota</taxon>
        <taxon>Mucoromycotina</taxon>
        <taxon>Mucoromycetes</taxon>
        <taxon>Mucorales</taxon>
        <taxon>Cunninghamellaceae</taxon>
        <taxon>Hesseltinella</taxon>
    </lineage>
</organism>
<dbReference type="SUPFAM" id="SSF57667">
    <property type="entry name" value="beta-beta-alpha zinc fingers"/>
    <property type="match status" value="1"/>
</dbReference>
<feature type="region of interest" description="Disordered" evidence="9">
    <location>
        <begin position="245"/>
        <end position="336"/>
    </location>
</feature>
<accession>A0A1X2GAN7</accession>
<feature type="domain" description="C2H2-type" evidence="10">
    <location>
        <begin position="95"/>
        <end position="124"/>
    </location>
</feature>
<dbReference type="PROSITE" id="PS00028">
    <property type="entry name" value="ZINC_FINGER_C2H2_1"/>
    <property type="match status" value="2"/>
</dbReference>
<dbReference type="EMBL" id="MCGT01000027">
    <property type="protein sequence ID" value="ORX49201.1"/>
    <property type="molecule type" value="Genomic_DNA"/>
</dbReference>
<protein>
    <recommendedName>
        <fullName evidence="10">C2H2-type domain-containing protein</fullName>
    </recommendedName>
</protein>
<gene>
    <name evidence="11" type="ORF">DM01DRAFT_1409658</name>
</gene>
<dbReference type="Gene3D" id="3.30.160.60">
    <property type="entry name" value="Classic Zinc Finger"/>
    <property type="match status" value="2"/>
</dbReference>
<proteinExistence type="predicted"/>
<dbReference type="GO" id="GO:0008270">
    <property type="term" value="F:zinc ion binding"/>
    <property type="evidence" value="ECO:0007669"/>
    <property type="project" value="UniProtKB-KW"/>
</dbReference>
<comment type="subcellular location">
    <subcellularLocation>
        <location evidence="1">Nucleus</location>
    </subcellularLocation>
</comment>
<evidence type="ECO:0000256" key="9">
    <source>
        <dbReference type="SAM" id="MobiDB-lite"/>
    </source>
</evidence>
<dbReference type="PROSITE" id="PS50157">
    <property type="entry name" value="ZINC_FINGER_C2H2_2"/>
    <property type="match status" value="2"/>
</dbReference>
<dbReference type="GO" id="GO:0000785">
    <property type="term" value="C:chromatin"/>
    <property type="evidence" value="ECO:0007669"/>
    <property type="project" value="TreeGrafter"/>
</dbReference>
<reference evidence="11 12" key="1">
    <citation type="submission" date="2016-07" db="EMBL/GenBank/DDBJ databases">
        <title>Pervasive Adenine N6-methylation of Active Genes in Fungi.</title>
        <authorList>
            <consortium name="DOE Joint Genome Institute"/>
            <person name="Mondo S.J."/>
            <person name="Dannebaum R.O."/>
            <person name="Kuo R.C."/>
            <person name="Labutti K."/>
            <person name="Haridas S."/>
            <person name="Kuo A."/>
            <person name="Salamov A."/>
            <person name="Ahrendt S.R."/>
            <person name="Lipzen A."/>
            <person name="Sullivan W."/>
            <person name="Andreopoulos W.B."/>
            <person name="Clum A."/>
            <person name="Lindquist E."/>
            <person name="Daum C."/>
            <person name="Ramamoorthy G.K."/>
            <person name="Gryganskyi A."/>
            <person name="Culley D."/>
            <person name="Magnuson J.K."/>
            <person name="James T.Y."/>
            <person name="O'Malley M.A."/>
            <person name="Stajich J.E."/>
            <person name="Spatafora J.W."/>
            <person name="Visel A."/>
            <person name="Grigoriev I.V."/>
        </authorList>
    </citation>
    <scope>NUCLEOTIDE SEQUENCE [LARGE SCALE GENOMIC DNA]</scope>
    <source>
        <strain evidence="11 12">NRRL 3301</strain>
    </source>
</reference>
<dbReference type="GO" id="GO:0005667">
    <property type="term" value="C:transcription regulator complex"/>
    <property type="evidence" value="ECO:0007669"/>
    <property type="project" value="TreeGrafter"/>
</dbReference>
<evidence type="ECO:0000256" key="6">
    <source>
        <dbReference type="ARBA" id="ARBA00022833"/>
    </source>
</evidence>
<evidence type="ECO:0000313" key="11">
    <source>
        <dbReference type="EMBL" id="ORX49201.1"/>
    </source>
</evidence>
<dbReference type="AlphaFoldDB" id="A0A1X2GAN7"/>
<feature type="compositionally biased region" description="Basic residues" evidence="9">
    <location>
        <begin position="118"/>
        <end position="129"/>
    </location>
</feature>
<evidence type="ECO:0000259" key="10">
    <source>
        <dbReference type="PROSITE" id="PS50157"/>
    </source>
</evidence>
<dbReference type="GO" id="GO:0000981">
    <property type="term" value="F:DNA-binding transcription factor activity, RNA polymerase II-specific"/>
    <property type="evidence" value="ECO:0007669"/>
    <property type="project" value="TreeGrafter"/>
</dbReference>
<dbReference type="OrthoDB" id="6365676at2759"/>
<dbReference type="FunFam" id="3.30.160.60:FF:001382">
    <property type="entry name" value="Transcriptional repressor"/>
    <property type="match status" value="1"/>
</dbReference>
<dbReference type="PANTHER" id="PTHR14003:SF19">
    <property type="entry name" value="YY2 TRANSCRIPTION FACTOR"/>
    <property type="match status" value="1"/>
</dbReference>
<dbReference type="SMART" id="SM00355">
    <property type="entry name" value="ZnF_C2H2"/>
    <property type="match status" value="2"/>
</dbReference>
<name>A0A1X2GAN7_9FUNG</name>
<evidence type="ECO:0000256" key="7">
    <source>
        <dbReference type="ARBA" id="ARBA00023242"/>
    </source>
</evidence>
<keyword evidence="5 8" id="KW-0863">Zinc-finger</keyword>
<feature type="region of interest" description="Disordered" evidence="9">
    <location>
        <begin position="377"/>
        <end position="416"/>
    </location>
</feature>
<feature type="compositionally biased region" description="Pro residues" evidence="9">
    <location>
        <begin position="311"/>
        <end position="323"/>
    </location>
</feature>
<evidence type="ECO:0000256" key="1">
    <source>
        <dbReference type="ARBA" id="ARBA00004123"/>
    </source>
</evidence>
<feature type="domain" description="C2H2-type" evidence="10">
    <location>
        <begin position="65"/>
        <end position="94"/>
    </location>
</feature>
<keyword evidence="3" id="KW-0479">Metal-binding</keyword>
<feature type="region of interest" description="Disordered" evidence="9">
    <location>
        <begin position="49"/>
        <end position="78"/>
    </location>
</feature>
<evidence type="ECO:0000313" key="12">
    <source>
        <dbReference type="Proteomes" id="UP000242146"/>
    </source>
</evidence>
<dbReference type="GO" id="GO:0000978">
    <property type="term" value="F:RNA polymerase II cis-regulatory region sequence-specific DNA binding"/>
    <property type="evidence" value="ECO:0007669"/>
    <property type="project" value="TreeGrafter"/>
</dbReference>
<dbReference type="GO" id="GO:0060258">
    <property type="term" value="P:negative regulation of filamentous growth"/>
    <property type="evidence" value="ECO:0007669"/>
    <property type="project" value="UniProtKB-ARBA"/>
</dbReference>
<keyword evidence="7" id="KW-0539">Nucleus</keyword>
<keyword evidence="4" id="KW-0677">Repeat</keyword>
<evidence type="ECO:0000256" key="5">
    <source>
        <dbReference type="ARBA" id="ARBA00022771"/>
    </source>
</evidence>
<evidence type="ECO:0000256" key="8">
    <source>
        <dbReference type="PROSITE-ProRule" id="PRU00042"/>
    </source>
</evidence>